<reference evidence="11 12" key="1">
    <citation type="submission" date="2024-08" db="EMBL/GenBank/DDBJ databases">
        <authorList>
            <person name="Cucini C."/>
            <person name="Frati F."/>
        </authorList>
    </citation>
    <scope>NUCLEOTIDE SEQUENCE [LARGE SCALE GENOMIC DNA]</scope>
</reference>
<evidence type="ECO:0000256" key="8">
    <source>
        <dbReference type="ARBA" id="ARBA00031388"/>
    </source>
</evidence>
<accession>A0ABP1Q6C0</accession>
<dbReference type="SUPFAM" id="SSF47938">
    <property type="entry name" value="Functional domain of the splicing factor Prp18"/>
    <property type="match status" value="1"/>
</dbReference>
<evidence type="ECO:0000256" key="7">
    <source>
        <dbReference type="ARBA" id="ARBA00023242"/>
    </source>
</evidence>
<evidence type="ECO:0000256" key="4">
    <source>
        <dbReference type="ARBA" id="ARBA00022664"/>
    </source>
</evidence>
<evidence type="ECO:0000256" key="3">
    <source>
        <dbReference type="ARBA" id="ARBA00018242"/>
    </source>
</evidence>
<dbReference type="Gene3D" id="1.20.940.10">
    <property type="entry name" value="Functional domain of the splicing factor Prp18"/>
    <property type="match status" value="1"/>
</dbReference>
<dbReference type="InterPro" id="IPR039979">
    <property type="entry name" value="PRPF18"/>
</dbReference>
<dbReference type="SMART" id="SM00500">
    <property type="entry name" value="SFM"/>
    <property type="match status" value="1"/>
</dbReference>
<dbReference type="InterPro" id="IPR014906">
    <property type="entry name" value="PRP4-like"/>
</dbReference>
<dbReference type="Pfam" id="PF02840">
    <property type="entry name" value="Prp18"/>
    <property type="match status" value="1"/>
</dbReference>
<comment type="similarity">
    <text evidence="2">Belongs to the PRP18 family.</text>
</comment>
<evidence type="ECO:0000256" key="9">
    <source>
        <dbReference type="SAM" id="MobiDB-lite"/>
    </source>
</evidence>
<dbReference type="PANTHER" id="PTHR13007:SF19">
    <property type="entry name" value="PRE-MRNA-SPLICING FACTOR 18"/>
    <property type="match status" value="1"/>
</dbReference>
<keyword evidence="12" id="KW-1185">Reference proteome</keyword>
<proteinExistence type="inferred from homology"/>
<dbReference type="SUPFAM" id="SSF158230">
    <property type="entry name" value="PRP4-like"/>
    <property type="match status" value="1"/>
</dbReference>
<feature type="compositionally biased region" description="Basic and acidic residues" evidence="9">
    <location>
        <begin position="68"/>
        <end position="93"/>
    </location>
</feature>
<feature type="region of interest" description="Disordered" evidence="9">
    <location>
        <begin position="47"/>
        <end position="93"/>
    </location>
</feature>
<evidence type="ECO:0000256" key="6">
    <source>
        <dbReference type="ARBA" id="ARBA00023187"/>
    </source>
</evidence>
<comment type="caution">
    <text evidence="11">The sequence shown here is derived from an EMBL/GenBank/DDBJ whole genome shotgun (WGS) entry which is preliminary data.</text>
</comment>
<dbReference type="PANTHER" id="PTHR13007">
    <property type="entry name" value="PRE-MRNA SPLICING FACTOR-RELATED"/>
    <property type="match status" value="1"/>
</dbReference>
<evidence type="ECO:0000259" key="10">
    <source>
        <dbReference type="SMART" id="SM00500"/>
    </source>
</evidence>
<evidence type="ECO:0000313" key="12">
    <source>
        <dbReference type="Proteomes" id="UP001642540"/>
    </source>
</evidence>
<comment type="subcellular location">
    <subcellularLocation>
        <location evidence="1">Nucleus</location>
    </subcellularLocation>
</comment>
<dbReference type="EMBL" id="CAXLJM020000023">
    <property type="protein sequence ID" value="CAL8088873.1"/>
    <property type="molecule type" value="Genomic_DNA"/>
</dbReference>
<sequence>MDMLKKEIERKRKQLEEANLVGGDKKYFKRGELMAKHEEDYLRRHGIIKATQAKNEAVSSSHHSSSSVDKDKEPKDGEGGHATSEGKIDDLPQLSRREVMRRLRERGEPILLFSETEMEAFKRLRKLEILEPEVNRGFRNDFQAALEQVDQAYLEEILKTTKSSDTGLGNDSKKKLGDVHVTDDDFTYDEIIEKTKDTLSTSTDMEQLAKAMLQWWRFVLKSWGKHLNSRPEEEKLSTRGKLSSATYTQTQEYLRPLFQKLKSNKLSDDILECLKDIVMHMLEKNYIRANDAYLEMAIGNAPWPIGVTMVGIHARTGREKIFSKNLAHVMNDETQRKYIQGLKRLMTKCQQLFPTMPSKSVEYVPETILNP</sequence>
<dbReference type="Pfam" id="PF08799">
    <property type="entry name" value="PRP4"/>
    <property type="match status" value="1"/>
</dbReference>
<dbReference type="Gene3D" id="4.10.280.110">
    <property type="entry name" value="Pre-mRNA processing factor 4 domain"/>
    <property type="match status" value="1"/>
</dbReference>
<keyword evidence="4" id="KW-0507">mRNA processing</keyword>
<keyword evidence="6" id="KW-0508">mRNA splicing</keyword>
<organism evidence="11 12">
    <name type="scientific">Orchesella dallaii</name>
    <dbReference type="NCBI Taxonomy" id="48710"/>
    <lineage>
        <taxon>Eukaryota</taxon>
        <taxon>Metazoa</taxon>
        <taxon>Ecdysozoa</taxon>
        <taxon>Arthropoda</taxon>
        <taxon>Hexapoda</taxon>
        <taxon>Collembola</taxon>
        <taxon>Entomobryomorpha</taxon>
        <taxon>Entomobryoidea</taxon>
        <taxon>Orchesellidae</taxon>
        <taxon>Orchesellinae</taxon>
        <taxon>Orchesella</taxon>
    </lineage>
</organism>
<dbReference type="InterPro" id="IPR004098">
    <property type="entry name" value="Prp18"/>
</dbReference>
<evidence type="ECO:0000256" key="5">
    <source>
        <dbReference type="ARBA" id="ARBA00022728"/>
    </source>
</evidence>
<keyword evidence="5" id="KW-0747">Spliceosome</keyword>
<dbReference type="Proteomes" id="UP001642540">
    <property type="component" value="Unassembled WGS sequence"/>
</dbReference>
<evidence type="ECO:0000256" key="1">
    <source>
        <dbReference type="ARBA" id="ARBA00004123"/>
    </source>
</evidence>
<evidence type="ECO:0000256" key="2">
    <source>
        <dbReference type="ARBA" id="ARBA00008137"/>
    </source>
</evidence>
<gene>
    <name evidence="11" type="ORF">ODALV1_LOCUS7191</name>
</gene>
<evidence type="ECO:0000313" key="11">
    <source>
        <dbReference type="EMBL" id="CAL8088873.1"/>
    </source>
</evidence>
<keyword evidence="7" id="KW-0539">Nucleus</keyword>
<protein>
    <recommendedName>
        <fullName evidence="3">Pre-mRNA-splicing factor 18</fullName>
    </recommendedName>
    <alternativeName>
        <fullName evidence="8">PRP18 homolog</fullName>
    </alternativeName>
</protein>
<feature type="domain" description="Pre-mRNA processing factor 4 (PRP4)-like" evidence="10">
    <location>
        <begin position="94"/>
        <end position="144"/>
    </location>
</feature>
<dbReference type="InterPro" id="IPR036285">
    <property type="entry name" value="PRP4-like_sf"/>
</dbReference>
<name>A0ABP1Q6C0_9HEXA</name>